<reference evidence="1 2" key="1">
    <citation type="submission" date="2016-01" db="EMBL/GenBank/DDBJ databases">
        <title>The new phylogeny of the genus Mycobacterium.</title>
        <authorList>
            <person name="Tarcisio F."/>
            <person name="Conor M."/>
            <person name="Antonella G."/>
            <person name="Elisabetta G."/>
            <person name="Giulia F.S."/>
            <person name="Sara T."/>
            <person name="Anna F."/>
            <person name="Clotilde B."/>
            <person name="Roberto B."/>
            <person name="Veronica D.S."/>
            <person name="Fabio R."/>
            <person name="Monica P."/>
            <person name="Olivier J."/>
            <person name="Enrico T."/>
            <person name="Nicola S."/>
        </authorList>
    </citation>
    <scope>NUCLEOTIDE SEQUENCE [LARGE SCALE GENOMIC DNA]</scope>
    <source>
        <strain evidence="1 2">DSM 45176</strain>
    </source>
</reference>
<evidence type="ECO:0000313" key="1">
    <source>
        <dbReference type="EMBL" id="ORW81233.1"/>
    </source>
</evidence>
<dbReference type="EMBL" id="LQPQ01000061">
    <property type="protein sequence ID" value="ORW81233.1"/>
    <property type="molecule type" value="Genomic_DNA"/>
</dbReference>
<dbReference type="GeneID" id="93495005"/>
<keyword evidence="2" id="KW-1185">Reference proteome</keyword>
<organism evidence="1 2">
    <name type="scientific">Mycobacterium riyadhense</name>
    <dbReference type="NCBI Taxonomy" id="486698"/>
    <lineage>
        <taxon>Bacteria</taxon>
        <taxon>Bacillati</taxon>
        <taxon>Actinomycetota</taxon>
        <taxon>Actinomycetes</taxon>
        <taxon>Mycobacteriales</taxon>
        <taxon>Mycobacteriaceae</taxon>
        <taxon>Mycobacterium</taxon>
    </lineage>
</organism>
<protein>
    <submittedName>
        <fullName evidence="1">Uncharacterized protein</fullName>
    </submittedName>
</protein>
<dbReference type="Proteomes" id="UP000193087">
    <property type="component" value="Unassembled WGS sequence"/>
</dbReference>
<dbReference type="STRING" id="486698.AWC22_17095"/>
<name>A0A1X2CZF0_9MYCO</name>
<dbReference type="RefSeq" id="WP_169726280.1">
    <property type="nucleotide sequence ID" value="NZ_CAJMWJ010000001.1"/>
</dbReference>
<proteinExistence type="predicted"/>
<accession>A0A1X2CZF0</accession>
<dbReference type="AlphaFoldDB" id="A0A1X2CZF0"/>
<sequence length="108" mass="11359">MAEFVEAAHPLLQVALLHPQREALPRGAVPYGGDADDGVGGATAVCTVGIPQQPGVVAVGKHRHPAVSKCGREVVFGTPAYLVYLVEELHAETSHTWRGAMPASRIGR</sequence>
<gene>
    <name evidence="1" type="ORF">AWC22_17095</name>
</gene>
<comment type="caution">
    <text evidence="1">The sequence shown here is derived from an EMBL/GenBank/DDBJ whole genome shotgun (WGS) entry which is preliminary data.</text>
</comment>
<evidence type="ECO:0000313" key="2">
    <source>
        <dbReference type="Proteomes" id="UP000193087"/>
    </source>
</evidence>